<evidence type="ECO:0000313" key="9">
    <source>
        <dbReference type="EMBL" id="GAA2201173.1"/>
    </source>
</evidence>
<evidence type="ECO:0000256" key="6">
    <source>
        <dbReference type="ARBA" id="ARBA00023306"/>
    </source>
</evidence>
<comment type="subcellular location">
    <subcellularLocation>
        <location evidence="7">Cell membrane</location>
        <topology evidence="7">Multi-pass membrane protein</topology>
    </subcellularLocation>
</comment>
<sequence>MPDSPDKPETEARASKSADKVLKRSSNPKPRKKKRTPRPAGPTPQWYKYLMFGLMIVGLLWIIAFYITQGLFPVPAIGNWNILIGFGIAIIGFLMTLRWRG</sequence>
<evidence type="ECO:0000256" key="8">
    <source>
        <dbReference type="SAM" id="MobiDB-lite"/>
    </source>
</evidence>
<evidence type="ECO:0000256" key="1">
    <source>
        <dbReference type="ARBA" id="ARBA00022475"/>
    </source>
</evidence>
<evidence type="ECO:0000256" key="3">
    <source>
        <dbReference type="ARBA" id="ARBA00022692"/>
    </source>
</evidence>
<dbReference type="EMBL" id="BAAAQW010000006">
    <property type="protein sequence ID" value="GAA2201173.1"/>
    <property type="molecule type" value="Genomic_DNA"/>
</dbReference>
<reference evidence="9 10" key="1">
    <citation type="journal article" date="2019" name="Int. J. Syst. Evol. Microbiol.">
        <title>The Global Catalogue of Microorganisms (GCM) 10K type strain sequencing project: providing services to taxonomists for standard genome sequencing and annotation.</title>
        <authorList>
            <consortium name="The Broad Institute Genomics Platform"/>
            <consortium name="The Broad Institute Genome Sequencing Center for Infectious Disease"/>
            <person name="Wu L."/>
            <person name="Ma J."/>
        </authorList>
    </citation>
    <scope>NUCLEOTIDE SEQUENCE [LARGE SCALE GENOMIC DNA]</scope>
    <source>
        <strain evidence="9 10">JCM 16034</strain>
    </source>
</reference>
<keyword evidence="6 7" id="KW-0131">Cell cycle</keyword>
<protein>
    <recommendedName>
        <fullName evidence="7">Cell division protein CrgA</fullName>
    </recommendedName>
</protein>
<accession>A0ABN3BWG7</accession>
<comment type="caution">
    <text evidence="9">The sequence shown here is derived from an EMBL/GenBank/DDBJ whole genome shotgun (WGS) entry which is preliminary data.</text>
</comment>
<feature type="compositionally biased region" description="Basic and acidic residues" evidence="8">
    <location>
        <begin position="1"/>
        <end position="22"/>
    </location>
</feature>
<feature type="transmembrane region" description="Helical" evidence="7">
    <location>
        <begin position="46"/>
        <end position="68"/>
    </location>
</feature>
<dbReference type="Pfam" id="PF06781">
    <property type="entry name" value="CrgA"/>
    <property type="match status" value="1"/>
</dbReference>
<evidence type="ECO:0000256" key="4">
    <source>
        <dbReference type="ARBA" id="ARBA00022989"/>
    </source>
</evidence>
<keyword evidence="2 7" id="KW-0132">Cell division</keyword>
<gene>
    <name evidence="7" type="primary">crgA</name>
    <name evidence="9" type="ORF">GCM10009849_24610</name>
</gene>
<keyword evidence="3 7" id="KW-0812">Transmembrane</keyword>
<dbReference type="InterPro" id="IPR009619">
    <property type="entry name" value="CrgA"/>
</dbReference>
<dbReference type="Proteomes" id="UP001500432">
    <property type="component" value="Unassembled WGS sequence"/>
</dbReference>
<feature type="region of interest" description="Disordered" evidence="8">
    <location>
        <begin position="1"/>
        <end position="43"/>
    </location>
</feature>
<evidence type="ECO:0000256" key="7">
    <source>
        <dbReference type="HAMAP-Rule" id="MF_00631"/>
    </source>
</evidence>
<evidence type="ECO:0000313" key="10">
    <source>
        <dbReference type="Proteomes" id="UP001500432"/>
    </source>
</evidence>
<comment type="function">
    <text evidence="7">Involved in cell division.</text>
</comment>
<organism evidence="9 10">
    <name type="scientific">Sinomonas flava</name>
    <dbReference type="NCBI Taxonomy" id="496857"/>
    <lineage>
        <taxon>Bacteria</taxon>
        <taxon>Bacillati</taxon>
        <taxon>Actinomycetota</taxon>
        <taxon>Actinomycetes</taxon>
        <taxon>Micrococcales</taxon>
        <taxon>Micrococcaceae</taxon>
        <taxon>Sinomonas</taxon>
    </lineage>
</organism>
<keyword evidence="10" id="KW-1185">Reference proteome</keyword>
<evidence type="ECO:0000256" key="2">
    <source>
        <dbReference type="ARBA" id="ARBA00022618"/>
    </source>
</evidence>
<dbReference type="HAMAP" id="MF_00631">
    <property type="entry name" value="CrgA"/>
    <property type="match status" value="1"/>
</dbReference>
<name>A0ABN3BWG7_9MICC</name>
<comment type="similarity">
    <text evidence="7">Belongs to the CrgA family.</text>
</comment>
<feature type="transmembrane region" description="Helical" evidence="7">
    <location>
        <begin position="80"/>
        <end position="99"/>
    </location>
</feature>
<evidence type="ECO:0000256" key="5">
    <source>
        <dbReference type="ARBA" id="ARBA00023136"/>
    </source>
</evidence>
<keyword evidence="1 7" id="KW-1003">Cell membrane</keyword>
<proteinExistence type="inferred from homology"/>
<dbReference type="RefSeq" id="WP_344300023.1">
    <property type="nucleotide sequence ID" value="NZ_BAAAQW010000006.1"/>
</dbReference>
<keyword evidence="4 7" id="KW-1133">Transmembrane helix</keyword>
<keyword evidence="5 7" id="KW-0472">Membrane</keyword>